<feature type="disulfide bond" evidence="11">
    <location>
        <begin position="498"/>
        <end position="515"/>
    </location>
</feature>
<evidence type="ECO:0000259" key="15">
    <source>
        <dbReference type="PROSITE" id="PS01180"/>
    </source>
</evidence>
<feature type="active site" evidence="12">
    <location>
        <position position="227"/>
    </location>
</feature>
<feature type="compositionally biased region" description="Acidic residues" evidence="14">
    <location>
        <begin position="67"/>
        <end position="81"/>
    </location>
</feature>
<feature type="domain" description="EGF-like" evidence="16">
    <location>
        <begin position="871"/>
        <end position="910"/>
    </location>
</feature>
<feature type="compositionally biased region" description="Basic and acidic residues" evidence="14">
    <location>
        <begin position="90"/>
        <end position="113"/>
    </location>
</feature>
<dbReference type="OrthoDB" id="6249379at2759"/>
<dbReference type="PANTHER" id="PTHR12916">
    <property type="entry name" value="CYTOCHROME C OXIDASE POLYPEPTIDE VIC-2"/>
    <property type="match status" value="1"/>
</dbReference>
<feature type="disulfide bond" evidence="11">
    <location>
        <begin position="728"/>
        <end position="737"/>
    </location>
</feature>
<reference evidence="19" key="1">
    <citation type="submission" date="2022-08" db="UniProtKB">
        <authorList>
            <consortium name="EnsemblMetazoa"/>
        </authorList>
    </citation>
    <scope>IDENTIFICATION</scope>
    <source>
        <strain evidence="19">05x7-T-G4-1.051#20</strain>
    </source>
</reference>
<dbReference type="Gene3D" id="2.60.120.290">
    <property type="entry name" value="Spermadhesin, CUB domain"/>
    <property type="match status" value="1"/>
</dbReference>
<dbReference type="SUPFAM" id="SSF49854">
    <property type="entry name" value="Spermadhesin, CUB domain"/>
    <property type="match status" value="1"/>
</dbReference>
<dbReference type="Gene3D" id="2.10.25.10">
    <property type="entry name" value="Laminin"/>
    <property type="match status" value="10"/>
</dbReference>
<dbReference type="SMART" id="SM00181">
    <property type="entry name" value="EGF"/>
    <property type="match status" value="11"/>
</dbReference>
<dbReference type="AlphaFoldDB" id="A0A8W8P5E3"/>
<dbReference type="SMR" id="A0A8W8P5E3"/>
<dbReference type="Pfam" id="PF01400">
    <property type="entry name" value="Astacin"/>
    <property type="match status" value="1"/>
</dbReference>
<evidence type="ECO:0000256" key="1">
    <source>
        <dbReference type="ARBA" id="ARBA00022536"/>
    </source>
</evidence>
<evidence type="ECO:0000256" key="3">
    <source>
        <dbReference type="ARBA" id="ARBA00022723"/>
    </source>
</evidence>
<feature type="disulfide bond" evidence="11">
    <location>
        <begin position="943"/>
        <end position="952"/>
    </location>
</feature>
<feature type="domain" description="EGF-like" evidence="16">
    <location>
        <begin position="698"/>
        <end position="738"/>
    </location>
</feature>
<dbReference type="SUPFAM" id="SSF57196">
    <property type="entry name" value="EGF/Laminin"/>
    <property type="match status" value="10"/>
</dbReference>
<organism evidence="19 20">
    <name type="scientific">Magallana gigas</name>
    <name type="common">Pacific oyster</name>
    <name type="synonym">Crassostrea gigas</name>
    <dbReference type="NCBI Taxonomy" id="29159"/>
    <lineage>
        <taxon>Eukaryota</taxon>
        <taxon>Metazoa</taxon>
        <taxon>Spiralia</taxon>
        <taxon>Lophotrochozoa</taxon>
        <taxon>Mollusca</taxon>
        <taxon>Bivalvia</taxon>
        <taxon>Autobranchia</taxon>
        <taxon>Pteriomorphia</taxon>
        <taxon>Ostreida</taxon>
        <taxon>Ostreoidea</taxon>
        <taxon>Ostreidae</taxon>
        <taxon>Magallana</taxon>
    </lineage>
</organism>
<feature type="domain" description="EGF-like" evidence="16">
    <location>
        <begin position="954"/>
        <end position="990"/>
    </location>
</feature>
<evidence type="ECO:0000256" key="4">
    <source>
        <dbReference type="ARBA" id="ARBA00022729"/>
    </source>
</evidence>
<feature type="disulfide bond" evidence="11">
    <location>
        <begin position="814"/>
        <end position="823"/>
    </location>
</feature>
<dbReference type="SMART" id="SM00179">
    <property type="entry name" value="EGF_CA"/>
    <property type="match status" value="9"/>
</dbReference>
<dbReference type="PROSITE" id="PS50026">
    <property type="entry name" value="EGF_3"/>
    <property type="match status" value="10"/>
</dbReference>
<feature type="domain" description="EGF-like" evidence="16">
    <location>
        <begin position="742"/>
        <end position="781"/>
    </location>
</feature>
<evidence type="ECO:0000256" key="2">
    <source>
        <dbReference type="ARBA" id="ARBA00022670"/>
    </source>
</evidence>
<evidence type="ECO:0000256" key="5">
    <source>
        <dbReference type="ARBA" id="ARBA00022737"/>
    </source>
</evidence>
<feature type="binding site" evidence="12">
    <location>
        <position position="226"/>
    </location>
    <ligand>
        <name>Zn(2+)</name>
        <dbReference type="ChEBI" id="CHEBI:29105"/>
        <note>catalytic</note>
    </ligand>
</feature>
<feature type="domain" description="MAM" evidence="17">
    <location>
        <begin position="1075"/>
        <end position="1228"/>
    </location>
</feature>
<evidence type="ECO:0000259" key="16">
    <source>
        <dbReference type="PROSITE" id="PS50026"/>
    </source>
</evidence>
<keyword evidence="1 11" id="KW-0245">EGF-like domain</keyword>
<feature type="domain" description="EGF-like" evidence="16">
    <location>
        <begin position="914"/>
        <end position="953"/>
    </location>
</feature>
<dbReference type="GO" id="GO:0042063">
    <property type="term" value="P:gliogenesis"/>
    <property type="evidence" value="ECO:0007669"/>
    <property type="project" value="UniProtKB-ARBA"/>
</dbReference>
<dbReference type="InterPro" id="IPR013320">
    <property type="entry name" value="ConA-like_dom_sf"/>
</dbReference>
<feature type="disulfide bond" evidence="11">
    <location>
        <begin position="857"/>
        <end position="866"/>
    </location>
</feature>
<keyword evidence="7 12" id="KW-0862">Zinc</keyword>
<keyword evidence="4 13" id="KW-0732">Signal</keyword>
<dbReference type="InterPro" id="IPR035914">
    <property type="entry name" value="Sperma_CUB_dom_sf"/>
</dbReference>
<dbReference type="InterPro" id="IPR001881">
    <property type="entry name" value="EGF-like_Ca-bd_dom"/>
</dbReference>
<dbReference type="InterPro" id="IPR000998">
    <property type="entry name" value="MAM_dom"/>
</dbReference>
<dbReference type="PANTHER" id="PTHR12916:SF13">
    <property type="entry name" value="SUSHI, VON WILLEBRAND FACTOR TYPE A, EGF AND PENTRAXIN DOMAIN-CONTAINING PROTEIN 1-LIKE"/>
    <property type="match status" value="1"/>
</dbReference>
<keyword evidence="2 12" id="KW-0645">Protease</keyword>
<dbReference type="PROSITE" id="PS00022">
    <property type="entry name" value="EGF_1"/>
    <property type="match status" value="11"/>
</dbReference>
<dbReference type="PRINTS" id="PR00480">
    <property type="entry name" value="ASTACIN"/>
</dbReference>
<protein>
    <recommendedName>
        <fullName evidence="13">Metalloendopeptidase</fullName>
        <ecNumber evidence="13">3.4.24.-</ecNumber>
    </recommendedName>
</protein>
<dbReference type="Pfam" id="PF00008">
    <property type="entry name" value="EGF"/>
    <property type="match status" value="9"/>
</dbReference>
<proteinExistence type="predicted"/>
<feature type="disulfide bond" evidence="11">
    <location>
        <begin position="1063"/>
        <end position="1072"/>
    </location>
</feature>
<dbReference type="Gene3D" id="2.60.120.200">
    <property type="match status" value="2"/>
</dbReference>
<dbReference type="Gene3D" id="3.40.390.10">
    <property type="entry name" value="Collagenase (Catalytic Domain)"/>
    <property type="match status" value="1"/>
</dbReference>
<feature type="chain" id="PRO_5036515980" description="Metalloendopeptidase" evidence="13">
    <location>
        <begin position="21"/>
        <end position="1228"/>
    </location>
</feature>
<evidence type="ECO:0000256" key="12">
    <source>
        <dbReference type="PROSITE-ProRule" id="PRU01211"/>
    </source>
</evidence>
<evidence type="ECO:0000313" key="20">
    <source>
        <dbReference type="Proteomes" id="UP000005408"/>
    </source>
</evidence>
<feature type="domain" description="Peptidase M12A" evidence="18">
    <location>
        <begin position="128"/>
        <end position="328"/>
    </location>
</feature>
<dbReference type="FunFam" id="2.10.25.10:FF:000012">
    <property type="entry name" value="Delta-like protein"/>
    <property type="match status" value="1"/>
</dbReference>
<feature type="domain" description="EGF-like" evidence="16">
    <location>
        <begin position="828"/>
        <end position="867"/>
    </location>
</feature>
<dbReference type="CDD" id="cd00054">
    <property type="entry name" value="EGF_CA"/>
    <property type="match status" value="8"/>
</dbReference>
<sequence>MKGLLRLAVLLALGVFFAMAKPSPPPPPPTEDLQLRSFLRALENYISKKSVNTDDRLRSNGGQDNSLEQDELSPSDEEEAESQSVLIGNKEVKPENLHPNKEQEKDDSKDKHPLPPVVGIKKAIETRNFGISRSVLWPDGVIPYELSADTFGSRYSKALALVESTAANISRTTCVKWRPKTSADQYFVKITGNQNGCYSYVGNIKRDNGQDLNLGEGCLDEYVVLHEMHHAMGGLHEQQRNRRKYFVKINWENIVSNYNDQYALNIHTKNNEVYDYASILQYHLTAFTSNGKATMTIPDQNLEFLISESKYDLSFYDMAEVNKEYGCPSASCTVSCQNGGFRMQALDQSTCHCHCPSGLKGATCEELDTDAGCGKTIVLSNGGSEEITMTSYSSGKSCTWLVKGESDSLIKATVTSVDLPFSSQDDCYHWIELRYYLIGDKGKEICGKSTTPRTYSQTNTGEASPFLIRFNSQKTHTPGAGFTVKVEAMKSGCISSPCKTGSLCTEGSGDGSYTCSCQNGLSGKNCDEFRAPSYNFCNLEEDFGTCLLDQDPSSDILWSFNTRLCSWSGCSAGTITRGSGYQFLTMTPYYDSVQWDYGSKAVLKTTARFTAVDRCLSFVYSLGSFEDRGVQTELNVYVEGTGKTKTKVKNLKTTTNYSWKTETVSVEAVENLVISIEGVIGPQLLGVDNISLRPGLCTNTPCNPNPCINGGTCDGSNPPTGSKYVCTCPTGFSGDRCENSQTSNPCDSNTCQNGATCVADATKTDGYRCDCATGFTGDKCETPVPTNPCDSNTCQNGATCVVDATKTDGYRCDCATGFTGDKCDTPVPTNPCDSNTCQNGATCVADATKTDGYRCDCATGFTGDKCENIVTTSPCEGNTCQNSATCVADATKTVGYKCNCAAGFTGDKCEIPVTSNPCEGNTCQNSATCVADATKTVGYRCDCATGFTGDECEIQNYCVDFPCKNGGTCTTGTVTFSCQCTSDYTGPTCDTSLTTDHCDPHPCQNGGSCFSYSFGYYCSCPPGFSGDDCEIAIPSDHCSSSPCQNGGSCVETPNERNPYRCDCRQGFPGRNCEGRVCVFEEDYDSACFLDTDHSAWHRSSAGSSVTAFEGHHFLYLDTSWLSSWDNNYFYDKNIAFEDKDYCLTFAYYMSGEDVGDLMVFTYKDDYQVHFKKQGTQGNQWHRAHLDIHLDQETFIGFQGTEGSSGHYFIWSNSLIAMDDVKLMPNRCP</sequence>
<dbReference type="InterPro" id="IPR006026">
    <property type="entry name" value="Peptidase_Metallo"/>
</dbReference>
<feature type="domain" description="EGF-like" evidence="16">
    <location>
        <begin position="994"/>
        <end position="1030"/>
    </location>
</feature>
<evidence type="ECO:0000256" key="8">
    <source>
        <dbReference type="ARBA" id="ARBA00023049"/>
    </source>
</evidence>
<dbReference type="FunFam" id="2.10.25.10:FF:000230">
    <property type="entry name" value="Delta-like protein"/>
    <property type="match status" value="1"/>
</dbReference>
<dbReference type="InterPro" id="IPR001506">
    <property type="entry name" value="Peptidase_M12A"/>
</dbReference>
<evidence type="ECO:0000256" key="14">
    <source>
        <dbReference type="SAM" id="MobiDB-lite"/>
    </source>
</evidence>
<dbReference type="GO" id="GO:0048666">
    <property type="term" value="P:neuron development"/>
    <property type="evidence" value="ECO:0007669"/>
    <property type="project" value="UniProtKB-ARBA"/>
</dbReference>
<dbReference type="PROSITE" id="PS01186">
    <property type="entry name" value="EGF_2"/>
    <property type="match status" value="8"/>
</dbReference>
<feature type="disulfide bond" evidence="11">
    <location>
        <begin position="980"/>
        <end position="989"/>
    </location>
</feature>
<keyword evidence="9 11" id="KW-1015">Disulfide bond</keyword>
<dbReference type="GO" id="GO:0005886">
    <property type="term" value="C:plasma membrane"/>
    <property type="evidence" value="ECO:0007669"/>
    <property type="project" value="UniProtKB-ARBA"/>
</dbReference>
<feature type="signal peptide" evidence="13">
    <location>
        <begin position="1"/>
        <end position="20"/>
    </location>
</feature>
<keyword evidence="3 12" id="KW-0479">Metal-binding</keyword>
<feature type="disulfide bond" evidence="11">
    <location>
        <begin position="517"/>
        <end position="526"/>
    </location>
</feature>
<evidence type="ECO:0000256" key="6">
    <source>
        <dbReference type="ARBA" id="ARBA00022801"/>
    </source>
</evidence>
<dbReference type="SUPFAM" id="SSF49899">
    <property type="entry name" value="Concanavalin A-like lectins/glucanases"/>
    <property type="match status" value="2"/>
</dbReference>
<dbReference type="InterPro" id="IPR000742">
    <property type="entry name" value="EGF"/>
</dbReference>
<feature type="binding site" evidence="12">
    <location>
        <position position="236"/>
    </location>
    <ligand>
        <name>Zn(2+)</name>
        <dbReference type="ChEBI" id="CHEBI:29105"/>
        <note>catalytic</note>
    </ligand>
</feature>
<feature type="domain" description="MAM" evidence="17">
    <location>
        <begin position="535"/>
        <end position="699"/>
    </location>
</feature>
<keyword evidence="8 12" id="KW-0482">Metalloprotease</keyword>
<name>A0A8W8P5E3_MAGGI</name>
<dbReference type="GO" id="GO:0006508">
    <property type="term" value="P:proteolysis"/>
    <property type="evidence" value="ECO:0007669"/>
    <property type="project" value="UniProtKB-KW"/>
</dbReference>
<accession>A0A8W8P5E3</accession>
<evidence type="ECO:0000313" key="19">
    <source>
        <dbReference type="EnsemblMetazoa" id="G9234.1:cds"/>
    </source>
</evidence>
<dbReference type="SMART" id="SM00235">
    <property type="entry name" value="ZnMc"/>
    <property type="match status" value="1"/>
</dbReference>
<dbReference type="GO" id="GO:0008270">
    <property type="term" value="F:zinc ion binding"/>
    <property type="evidence" value="ECO:0007669"/>
    <property type="project" value="UniProtKB-UniRule"/>
</dbReference>
<comment type="cofactor">
    <cofactor evidence="12 13">
        <name>Zn(2+)</name>
        <dbReference type="ChEBI" id="CHEBI:29105"/>
    </cofactor>
    <text evidence="12 13">Binds 1 zinc ion per subunit.</text>
</comment>
<feature type="disulfide bond" evidence="11">
    <location>
        <begin position="771"/>
        <end position="780"/>
    </location>
</feature>
<evidence type="ECO:0000259" key="18">
    <source>
        <dbReference type="PROSITE" id="PS51864"/>
    </source>
</evidence>
<dbReference type="InterPro" id="IPR024079">
    <property type="entry name" value="MetalloPept_cat_dom_sf"/>
</dbReference>
<comment type="caution">
    <text evidence="11">Lacks conserved residue(s) required for the propagation of feature annotation.</text>
</comment>
<feature type="disulfide bond" evidence="11">
    <location>
        <begin position="900"/>
        <end position="909"/>
    </location>
</feature>
<evidence type="ECO:0000256" key="11">
    <source>
        <dbReference type="PROSITE-ProRule" id="PRU00076"/>
    </source>
</evidence>
<dbReference type="Proteomes" id="UP000005408">
    <property type="component" value="Unassembled WGS sequence"/>
</dbReference>
<keyword evidence="6 12" id="KW-0378">Hydrolase</keyword>
<feature type="domain" description="EGF-like" evidence="16">
    <location>
        <begin position="1034"/>
        <end position="1073"/>
    </location>
</feature>
<dbReference type="PROSITE" id="PS51864">
    <property type="entry name" value="ASTACIN"/>
    <property type="match status" value="1"/>
</dbReference>
<dbReference type="InterPro" id="IPR000859">
    <property type="entry name" value="CUB_dom"/>
</dbReference>
<dbReference type="GO" id="GO:0005509">
    <property type="term" value="F:calcium ion binding"/>
    <property type="evidence" value="ECO:0007669"/>
    <property type="project" value="InterPro"/>
</dbReference>
<evidence type="ECO:0000259" key="17">
    <source>
        <dbReference type="PROSITE" id="PS50060"/>
    </source>
</evidence>
<feature type="binding site" evidence="12">
    <location>
        <position position="230"/>
    </location>
    <ligand>
        <name>Zn(2+)</name>
        <dbReference type="ChEBI" id="CHEBI:29105"/>
        <note>catalytic</note>
    </ligand>
</feature>
<keyword evidence="20" id="KW-1185">Reference proteome</keyword>
<keyword evidence="10" id="KW-0325">Glycoprotein</keyword>
<dbReference type="PROSITE" id="PS50060">
    <property type="entry name" value="MAM_2"/>
    <property type="match status" value="2"/>
</dbReference>
<feature type="region of interest" description="Disordered" evidence="14">
    <location>
        <begin position="50"/>
        <end position="116"/>
    </location>
</feature>
<dbReference type="PROSITE" id="PS01180">
    <property type="entry name" value="CUB"/>
    <property type="match status" value="1"/>
</dbReference>
<dbReference type="SUPFAM" id="SSF55486">
    <property type="entry name" value="Metalloproteases ('zincins'), catalytic domain"/>
    <property type="match status" value="1"/>
</dbReference>
<dbReference type="SMART" id="SM00137">
    <property type="entry name" value="MAM"/>
    <property type="match status" value="1"/>
</dbReference>
<dbReference type="EC" id="3.4.24.-" evidence="13"/>
<evidence type="ECO:0000256" key="9">
    <source>
        <dbReference type="ARBA" id="ARBA00023157"/>
    </source>
</evidence>
<dbReference type="EnsemblMetazoa" id="G9234.1">
    <property type="protein sequence ID" value="G9234.1:cds"/>
    <property type="gene ID" value="G9234"/>
</dbReference>
<evidence type="ECO:0000256" key="7">
    <source>
        <dbReference type="ARBA" id="ARBA00022833"/>
    </source>
</evidence>
<feature type="domain" description="CUB" evidence="15">
    <location>
        <begin position="373"/>
        <end position="489"/>
    </location>
</feature>
<keyword evidence="5" id="KW-0677">Repeat</keyword>
<feature type="domain" description="EGF-like" evidence="16">
    <location>
        <begin position="489"/>
        <end position="527"/>
    </location>
</feature>
<feature type="domain" description="EGF-like" evidence="16">
    <location>
        <begin position="785"/>
        <end position="824"/>
    </location>
</feature>
<dbReference type="OMA" id="FYECENT"/>
<evidence type="ECO:0000256" key="13">
    <source>
        <dbReference type="RuleBase" id="RU361183"/>
    </source>
</evidence>
<dbReference type="Pfam" id="PF00629">
    <property type="entry name" value="MAM"/>
    <property type="match status" value="2"/>
</dbReference>
<dbReference type="GO" id="GO:0004222">
    <property type="term" value="F:metalloendopeptidase activity"/>
    <property type="evidence" value="ECO:0007669"/>
    <property type="project" value="UniProtKB-UniRule"/>
</dbReference>
<feature type="disulfide bond" evidence="11">
    <location>
        <begin position="1020"/>
        <end position="1029"/>
    </location>
</feature>
<evidence type="ECO:0000256" key="10">
    <source>
        <dbReference type="ARBA" id="ARBA00023180"/>
    </source>
</evidence>
<dbReference type="GO" id="GO:0000902">
    <property type="term" value="P:cell morphogenesis"/>
    <property type="evidence" value="ECO:0007669"/>
    <property type="project" value="UniProtKB-ARBA"/>
</dbReference>